<keyword evidence="3" id="KW-1185">Reference proteome</keyword>
<feature type="region of interest" description="Disordered" evidence="1">
    <location>
        <begin position="37"/>
        <end position="59"/>
    </location>
</feature>
<gene>
    <name evidence="2" type="ORF">TSAR_014319</name>
</gene>
<evidence type="ECO:0000313" key="2">
    <source>
        <dbReference type="EMBL" id="OXU29082.1"/>
    </source>
</evidence>
<proteinExistence type="predicted"/>
<accession>A0A232FEI9</accession>
<reference evidence="2 3" key="1">
    <citation type="journal article" date="2017" name="Curr. Biol.">
        <title>The Evolution of Venom by Co-option of Single-Copy Genes.</title>
        <authorList>
            <person name="Martinson E.O."/>
            <person name="Mrinalini"/>
            <person name="Kelkar Y.D."/>
            <person name="Chang C.H."/>
            <person name="Werren J.H."/>
        </authorList>
    </citation>
    <scope>NUCLEOTIDE SEQUENCE [LARGE SCALE GENOMIC DNA]</scope>
    <source>
        <strain evidence="2 3">Alberta</strain>
        <tissue evidence="2">Whole body</tissue>
    </source>
</reference>
<dbReference type="AlphaFoldDB" id="A0A232FEI9"/>
<evidence type="ECO:0000256" key="1">
    <source>
        <dbReference type="SAM" id="MobiDB-lite"/>
    </source>
</evidence>
<dbReference type="EMBL" id="NNAY01000340">
    <property type="protein sequence ID" value="OXU29082.1"/>
    <property type="molecule type" value="Genomic_DNA"/>
</dbReference>
<evidence type="ECO:0000313" key="3">
    <source>
        <dbReference type="Proteomes" id="UP000215335"/>
    </source>
</evidence>
<dbReference type="Proteomes" id="UP000215335">
    <property type="component" value="Unassembled WGS sequence"/>
</dbReference>
<sequence>MSFMTHDPVRYSTHSLELAELTSHAVRPQHKVTLTRKGDSGILGISMPGALGRGGPTSRMHWSVTAHEHRLKNAGVH</sequence>
<comment type="caution">
    <text evidence="2">The sequence shown here is derived from an EMBL/GenBank/DDBJ whole genome shotgun (WGS) entry which is preliminary data.</text>
</comment>
<protein>
    <submittedName>
        <fullName evidence="2">Uncharacterized protein</fullName>
    </submittedName>
</protein>
<organism evidence="2 3">
    <name type="scientific">Trichomalopsis sarcophagae</name>
    <dbReference type="NCBI Taxonomy" id="543379"/>
    <lineage>
        <taxon>Eukaryota</taxon>
        <taxon>Metazoa</taxon>
        <taxon>Ecdysozoa</taxon>
        <taxon>Arthropoda</taxon>
        <taxon>Hexapoda</taxon>
        <taxon>Insecta</taxon>
        <taxon>Pterygota</taxon>
        <taxon>Neoptera</taxon>
        <taxon>Endopterygota</taxon>
        <taxon>Hymenoptera</taxon>
        <taxon>Apocrita</taxon>
        <taxon>Proctotrupomorpha</taxon>
        <taxon>Chalcidoidea</taxon>
        <taxon>Pteromalidae</taxon>
        <taxon>Pteromalinae</taxon>
        <taxon>Trichomalopsis</taxon>
    </lineage>
</organism>
<name>A0A232FEI9_9HYME</name>